<protein>
    <submittedName>
        <fullName evidence="2">Anti-anti-sigma regulatory factor</fullName>
    </submittedName>
</protein>
<proteinExistence type="predicted"/>
<gene>
    <name evidence="2" type="primary">sypA</name>
    <name evidence="2" type="ORF">MTCD1_03045</name>
</gene>
<sequence>MLNKTYEFNNDFIIKLHDNFDAEAVKIMKDDIERYSKFATNIIFDLEHVNFIDSSGIGAIVFLYKRMITKGYSVYVIGLAQQPLELFQMLFLDKTINCYETLDDYLASTTNILVAS</sequence>
<evidence type="ECO:0000259" key="1">
    <source>
        <dbReference type="PROSITE" id="PS50801"/>
    </source>
</evidence>
<feature type="domain" description="STAS" evidence="1">
    <location>
        <begin position="1"/>
        <end position="109"/>
    </location>
</feature>
<reference evidence="2 3" key="1">
    <citation type="submission" date="2017-06" db="EMBL/GenBank/DDBJ databases">
        <title>Whole Genome Sequences of Colwellia marinimaniae MTCD1.</title>
        <authorList>
            <person name="Kusumoto H."/>
            <person name="Inoue M."/>
            <person name="Tanikawa K."/>
            <person name="Maeji H."/>
            <person name="Cameron J.H."/>
            <person name="Bartlett D.H."/>
        </authorList>
    </citation>
    <scope>NUCLEOTIDE SEQUENCE [LARGE SCALE GENOMIC DNA]</scope>
    <source>
        <strain evidence="2 3">MTCD1</strain>
    </source>
</reference>
<dbReference type="PANTHER" id="PTHR33495">
    <property type="entry name" value="ANTI-SIGMA FACTOR ANTAGONIST TM_1081-RELATED-RELATED"/>
    <property type="match status" value="1"/>
</dbReference>
<dbReference type="Pfam" id="PF01740">
    <property type="entry name" value="STAS"/>
    <property type="match status" value="1"/>
</dbReference>
<dbReference type="EMBL" id="BDQM01000033">
    <property type="protein sequence ID" value="GAW97418.1"/>
    <property type="molecule type" value="Genomic_DNA"/>
</dbReference>
<dbReference type="RefSeq" id="WP_057180488.1">
    <property type="nucleotide sequence ID" value="NZ_BDQM01000033.1"/>
</dbReference>
<comment type="caution">
    <text evidence="2">The sequence shown here is derived from an EMBL/GenBank/DDBJ whole genome shotgun (WGS) entry which is preliminary data.</text>
</comment>
<dbReference type="InterPro" id="IPR036513">
    <property type="entry name" value="STAS_dom_sf"/>
</dbReference>
<dbReference type="PROSITE" id="PS50801">
    <property type="entry name" value="STAS"/>
    <property type="match status" value="1"/>
</dbReference>
<dbReference type="InterPro" id="IPR002645">
    <property type="entry name" value="STAS_dom"/>
</dbReference>
<keyword evidence="3" id="KW-1185">Reference proteome</keyword>
<evidence type="ECO:0000313" key="3">
    <source>
        <dbReference type="Proteomes" id="UP000197068"/>
    </source>
</evidence>
<dbReference type="Proteomes" id="UP000197068">
    <property type="component" value="Unassembled WGS sequence"/>
</dbReference>
<evidence type="ECO:0000313" key="2">
    <source>
        <dbReference type="EMBL" id="GAW97418.1"/>
    </source>
</evidence>
<dbReference type="Gene3D" id="3.30.750.24">
    <property type="entry name" value="STAS domain"/>
    <property type="match status" value="1"/>
</dbReference>
<accession>A0ABQ0MYH3</accession>
<organism evidence="2 3">
    <name type="scientific">Colwellia marinimaniae</name>
    <dbReference type="NCBI Taxonomy" id="1513592"/>
    <lineage>
        <taxon>Bacteria</taxon>
        <taxon>Pseudomonadati</taxon>
        <taxon>Pseudomonadota</taxon>
        <taxon>Gammaproteobacteria</taxon>
        <taxon>Alteromonadales</taxon>
        <taxon>Colwelliaceae</taxon>
        <taxon>Colwellia</taxon>
    </lineage>
</organism>
<dbReference type="CDD" id="cd07043">
    <property type="entry name" value="STAS_anti-anti-sigma_factors"/>
    <property type="match status" value="1"/>
</dbReference>
<dbReference type="PANTHER" id="PTHR33495:SF2">
    <property type="entry name" value="ANTI-SIGMA FACTOR ANTAGONIST TM_1081-RELATED"/>
    <property type="match status" value="1"/>
</dbReference>
<name>A0ABQ0MYH3_9GAMM</name>
<dbReference type="SUPFAM" id="SSF52091">
    <property type="entry name" value="SpoIIaa-like"/>
    <property type="match status" value="1"/>
</dbReference>